<organism evidence="1 2">
    <name type="scientific">Algoriphagus hitonicola</name>
    <dbReference type="NCBI Taxonomy" id="435880"/>
    <lineage>
        <taxon>Bacteria</taxon>
        <taxon>Pseudomonadati</taxon>
        <taxon>Bacteroidota</taxon>
        <taxon>Cytophagia</taxon>
        <taxon>Cytophagales</taxon>
        <taxon>Cyclobacteriaceae</taxon>
        <taxon>Algoriphagus</taxon>
    </lineage>
</organism>
<dbReference type="Proteomes" id="UP000199642">
    <property type="component" value="Unassembled WGS sequence"/>
</dbReference>
<dbReference type="AlphaFoldDB" id="A0A1I2TV85"/>
<dbReference type="RefSeq" id="WP_092791316.1">
    <property type="nucleotide sequence ID" value="NZ_FOPC01000006.1"/>
</dbReference>
<dbReference type="EMBL" id="FOPC01000006">
    <property type="protein sequence ID" value="SFG68129.1"/>
    <property type="molecule type" value="Genomic_DNA"/>
</dbReference>
<proteinExistence type="predicted"/>
<dbReference type="OrthoDB" id="9776650at2"/>
<protein>
    <submittedName>
        <fullName evidence="1">Uncharacterized protein</fullName>
    </submittedName>
</protein>
<sequence length="172" mass="19908">MKTQIQNVAYELAGLIYGISLDGHVNKNEFDKLKTWCENHEHLCEQEEFKVLHEQVNPIIQSGIVTNEEIADLKDILNDFLKKTGAHEDEKLNLFFLHGLFEGILASGEVNTYEVFKLNQWIQKNEHLKDQKPFDELHQMIGQVLKNHRISNEDGVKLKSFFSDLMKKTKAG</sequence>
<evidence type="ECO:0000313" key="2">
    <source>
        <dbReference type="Proteomes" id="UP000199642"/>
    </source>
</evidence>
<keyword evidence="2" id="KW-1185">Reference proteome</keyword>
<accession>A0A1I2TV85</accession>
<dbReference type="STRING" id="435880.SAMN04487988_106201"/>
<name>A0A1I2TV85_9BACT</name>
<evidence type="ECO:0000313" key="1">
    <source>
        <dbReference type="EMBL" id="SFG68129.1"/>
    </source>
</evidence>
<reference evidence="2" key="1">
    <citation type="submission" date="2016-10" db="EMBL/GenBank/DDBJ databases">
        <authorList>
            <person name="Varghese N."/>
            <person name="Submissions S."/>
        </authorList>
    </citation>
    <scope>NUCLEOTIDE SEQUENCE [LARGE SCALE GENOMIC DNA]</scope>
    <source>
        <strain evidence="2">DSM 19315</strain>
    </source>
</reference>
<gene>
    <name evidence="1" type="ORF">SAMN04487988_106201</name>
</gene>